<evidence type="ECO:0000256" key="3">
    <source>
        <dbReference type="SAM" id="MobiDB-lite"/>
    </source>
</evidence>
<feature type="domain" description="C3H1-type" evidence="4">
    <location>
        <begin position="362"/>
        <end position="389"/>
    </location>
</feature>
<dbReference type="PROSITE" id="PS50103">
    <property type="entry name" value="ZF_C3H1"/>
    <property type="match status" value="1"/>
</dbReference>
<dbReference type="OMA" id="HCHQIFL"/>
<keyword evidence="1" id="KW-0479">Metal-binding</keyword>
<dbReference type="STRING" id="690307.A0A1L9WLT1"/>
<feature type="region of interest" description="Disordered" evidence="3">
    <location>
        <begin position="276"/>
        <end position="333"/>
    </location>
</feature>
<feature type="zinc finger region" description="C3H1-type" evidence="1">
    <location>
        <begin position="362"/>
        <end position="389"/>
    </location>
</feature>
<dbReference type="PANTHER" id="PTHR37543:SF1">
    <property type="entry name" value="CCCH ZINC FINGER DNA BINDING PROTEIN (AFU_ORTHOLOGUE AFUA_5G12760)"/>
    <property type="match status" value="1"/>
</dbReference>
<dbReference type="InterPro" id="IPR057654">
    <property type="entry name" value="Znf-CCCH_tandem"/>
</dbReference>
<dbReference type="InterPro" id="IPR057683">
    <property type="entry name" value="DUF7923"/>
</dbReference>
<name>A0A1L9WLT1_ASPA1</name>
<dbReference type="PANTHER" id="PTHR37543">
    <property type="entry name" value="CCCH ZINC FINGER DNA BINDING PROTEIN (AFU_ORTHOLOGUE AFUA_5G12760)"/>
    <property type="match status" value="1"/>
</dbReference>
<keyword evidence="1" id="KW-0862">Zinc</keyword>
<dbReference type="RefSeq" id="XP_020053458.1">
    <property type="nucleotide sequence ID" value="XM_020202811.1"/>
</dbReference>
<dbReference type="Pfam" id="PF25543">
    <property type="entry name" value="zf-CCCH_tandem"/>
    <property type="match status" value="1"/>
</dbReference>
<evidence type="ECO:0000313" key="6">
    <source>
        <dbReference type="Proteomes" id="UP000184546"/>
    </source>
</evidence>
<protein>
    <recommendedName>
        <fullName evidence="4">C3H1-type domain-containing protein</fullName>
    </recommendedName>
</protein>
<feature type="compositionally biased region" description="Low complexity" evidence="3">
    <location>
        <begin position="303"/>
        <end position="315"/>
    </location>
</feature>
<proteinExistence type="predicted"/>
<dbReference type="Pfam" id="PF25542">
    <property type="entry name" value="zf-CCCH_12"/>
    <property type="match status" value="1"/>
</dbReference>
<keyword evidence="1" id="KW-0863">Zinc-finger</keyword>
<reference evidence="6" key="1">
    <citation type="journal article" date="2017" name="Genome Biol.">
        <title>Comparative genomics reveals high biological diversity and specific adaptations in the industrially and medically important fungal genus Aspergillus.</title>
        <authorList>
            <person name="de Vries R.P."/>
            <person name="Riley R."/>
            <person name="Wiebenga A."/>
            <person name="Aguilar-Osorio G."/>
            <person name="Amillis S."/>
            <person name="Uchima C.A."/>
            <person name="Anderluh G."/>
            <person name="Asadollahi M."/>
            <person name="Askin M."/>
            <person name="Barry K."/>
            <person name="Battaglia E."/>
            <person name="Bayram O."/>
            <person name="Benocci T."/>
            <person name="Braus-Stromeyer S.A."/>
            <person name="Caldana C."/>
            <person name="Canovas D."/>
            <person name="Cerqueira G.C."/>
            <person name="Chen F."/>
            <person name="Chen W."/>
            <person name="Choi C."/>
            <person name="Clum A."/>
            <person name="Dos Santos R.A."/>
            <person name="Damasio A.R."/>
            <person name="Diallinas G."/>
            <person name="Emri T."/>
            <person name="Fekete E."/>
            <person name="Flipphi M."/>
            <person name="Freyberg S."/>
            <person name="Gallo A."/>
            <person name="Gournas C."/>
            <person name="Habgood R."/>
            <person name="Hainaut M."/>
            <person name="Harispe M.L."/>
            <person name="Henrissat B."/>
            <person name="Hilden K.S."/>
            <person name="Hope R."/>
            <person name="Hossain A."/>
            <person name="Karabika E."/>
            <person name="Karaffa L."/>
            <person name="Karanyi Z."/>
            <person name="Krasevec N."/>
            <person name="Kuo A."/>
            <person name="Kusch H."/>
            <person name="LaButti K."/>
            <person name="Lagendijk E.L."/>
            <person name="Lapidus A."/>
            <person name="Levasseur A."/>
            <person name="Lindquist E."/>
            <person name="Lipzen A."/>
            <person name="Logrieco A.F."/>
            <person name="MacCabe A."/>
            <person name="Maekelae M.R."/>
            <person name="Malavazi I."/>
            <person name="Melin P."/>
            <person name="Meyer V."/>
            <person name="Mielnichuk N."/>
            <person name="Miskei M."/>
            <person name="Molnar A.P."/>
            <person name="Mule G."/>
            <person name="Ngan C.Y."/>
            <person name="Orejas M."/>
            <person name="Orosz E."/>
            <person name="Ouedraogo J.P."/>
            <person name="Overkamp K.M."/>
            <person name="Park H.-S."/>
            <person name="Perrone G."/>
            <person name="Piumi F."/>
            <person name="Punt P.J."/>
            <person name="Ram A.F."/>
            <person name="Ramon A."/>
            <person name="Rauscher S."/>
            <person name="Record E."/>
            <person name="Riano-Pachon D.M."/>
            <person name="Robert V."/>
            <person name="Roehrig J."/>
            <person name="Ruller R."/>
            <person name="Salamov A."/>
            <person name="Salih N.S."/>
            <person name="Samson R.A."/>
            <person name="Sandor E."/>
            <person name="Sanguinetti M."/>
            <person name="Schuetze T."/>
            <person name="Sepcic K."/>
            <person name="Shelest E."/>
            <person name="Sherlock G."/>
            <person name="Sophianopoulou V."/>
            <person name="Squina F.M."/>
            <person name="Sun H."/>
            <person name="Susca A."/>
            <person name="Todd R.B."/>
            <person name="Tsang A."/>
            <person name="Unkles S.E."/>
            <person name="van de Wiele N."/>
            <person name="van Rossen-Uffink D."/>
            <person name="Oliveira J.V."/>
            <person name="Vesth T.C."/>
            <person name="Visser J."/>
            <person name="Yu J.-H."/>
            <person name="Zhou M."/>
            <person name="Andersen M.R."/>
            <person name="Archer D.B."/>
            <person name="Baker S.E."/>
            <person name="Benoit I."/>
            <person name="Brakhage A.A."/>
            <person name="Braus G.H."/>
            <person name="Fischer R."/>
            <person name="Frisvad J.C."/>
            <person name="Goldman G.H."/>
            <person name="Houbraken J."/>
            <person name="Oakley B."/>
            <person name="Pocsi I."/>
            <person name="Scazzocchio C."/>
            <person name="Seiboth B."/>
            <person name="vanKuyk P.A."/>
            <person name="Wortman J."/>
            <person name="Dyer P.S."/>
            <person name="Grigoriev I.V."/>
        </authorList>
    </citation>
    <scope>NUCLEOTIDE SEQUENCE [LARGE SCALE GENOMIC DNA]</scope>
    <source>
        <strain evidence="6">ATCC 16872 / CBS 172.66 / WB 5094</strain>
    </source>
</reference>
<keyword evidence="2" id="KW-0175">Coiled coil</keyword>
<dbReference type="Proteomes" id="UP000184546">
    <property type="component" value="Unassembled WGS sequence"/>
</dbReference>
<evidence type="ECO:0000256" key="1">
    <source>
        <dbReference type="PROSITE-ProRule" id="PRU00723"/>
    </source>
</evidence>
<evidence type="ECO:0000259" key="4">
    <source>
        <dbReference type="PROSITE" id="PS50103"/>
    </source>
</evidence>
<dbReference type="OrthoDB" id="2270193at2759"/>
<feature type="coiled-coil region" evidence="2">
    <location>
        <begin position="17"/>
        <end position="48"/>
    </location>
</feature>
<dbReference type="GeneID" id="30976625"/>
<dbReference type="EMBL" id="KV878983">
    <property type="protein sequence ID" value="OJJ97118.1"/>
    <property type="molecule type" value="Genomic_DNA"/>
</dbReference>
<sequence length="459" mass="52146">MTATTYLDRYRNLVLTEQKKNLLIEELLQRVAQLEDAYEQEKLDHEREKRFNRDIQVHEMELMGQVSRFQLSMNRQPYIIVLLDGSGFIFKDEYLRKGTQGGKLAAQKLHDELEAFNANQLPSAKGPKLLTRMYINVKALSETCIRGGITTDPSLLQDFIRGFNSCYPSVDIVDTGAEADSAHNKIAETFELNLYNCHCHQILLGCADENSFFQVLGDHLDDKDLMGRVTLLEALPFGENLNAVSSSFRTLQWPEIFRGSKIFPIWSPWKAAVATQPRSQLTPSPKPETKLSPRSTNQASTTPSVSISLASSRPSSPEEEFQVVRSKAAAPAQPKVVERNKYGQRVDRLDMKKINQQEMSRLKKLKLCNYYHLQGECSVDDCQHDHSHKLTRSEHVMLAAIARMIPCRYGLECNDPECTFGHRCPYSEPGQRECHWGSHCRFEPASHGIDTTVVKVTKI</sequence>
<evidence type="ECO:0000313" key="5">
    <source>
        <dbReference type="EMBL" id="OJJ97118.1"/>
    </source>
</evidence>
<evidence type="ECO:0000256" key="2">
    <source>
        <dbReference type="SAM" id="Coils"/>
    </source>
</evidence>
<dbReference type="AlphaFoldDB" id="A0A1L9WLT1"/>
<gene>
    <name evidence="5" type="ORF">ASPACDRAFT_53918</name>
</gene>
<dbReference type="VEuPathDB" id="FungiDB:ASPACDRAFT_53918"/>
<dbReference type="Pfam" id="PF25540">
    <property type="entry name" value="DUF7923"/>
    <property type="match status" value="1"/>
</dbReference>
<organism evidence="5 6">
    <name type="scientific">Aspergillus aculeatus (strain ATCC 16872 / CBS 172.66 / WB 5094)</name>
    <dbReference type="NCBI Taxonomy" id="690307"/>
    <lineage>
        <taxon>Eukaryota</taxon>
        <taxon>Fungi</taxon>
        <taxon>Dikarya</taxon>
        <taxon>Ascomycota</taxon>
        <taxon>Pezizomycotina</taxon>
        <taxon>Eurotiomycetes</taxon>
        <taxon>Eurotiomycetidae</taxon>
        <taxon>Eurotiales</taxon>
        <taxon>Aspergillaceae</taxon>
        <taxon>Aspergillus</taxon>
        <taxon>Aspergillus subgen. Circumdati</taxon>
    </lineage>
</organism>
<accession>A0A1L9WLT1</accession>
<dbReference type="GO" id="GO:0008270">
    <property type="term" value="F:zinc ion binding"/>
    <property type="evidence" value="ECO:0007669"/>
    <property type="project" value="UniProtKB-KW"/>
</dbReference>
<feature type="compositionally biased region" description="Polar residues" evidence="3">
    <location>
        <begin position="292"/>
        <end position="302"/>
    </location>
</feature>
<keyword evidence="6" id="KW-1185">Reference proteome</keyword>
<dbReference type="InterPro" id="IPR000571">
    <property type="entry name" value="Znf_CCCH"/>
</dbReference>